<feature type="chain" id="PRO_5009307973" evidence="1">
    <location>
        <begin position="19"/>
        <end position="304"/>
    </location>
</feature>
<reference evidence="3" key="1">
    <citation type="submission" date="2016-11" db="UniProtKB">
        <authorList>
            <consortium name="WormBaseParasite"/>
        </authorList>
    </citation>
    <scope>IDENTIFICATION</scope>
</reference>
<evidence type="ECO:0000313" key="3">
    <source>
        <dbReference type="WBParaSite" id="Csp11.Scaffold629.g11820.t1"/>
    </source>
</evidence>
<dbReference type="AlphaFoldDB" id="A0A1I7TU69"/>
<feature type="signal peptide" evidence="1">
    <location>
        <begin position="1"/>
        <end position="18"/>
    </location>
</feature>
<dbReference type="Pfam" id="PF03761">
    <property type="entry name" value="DUF316"/>
    <property type="match status" value="1"/>
</dbReference>
<accession>A0A1I7TU69</accession>
<sequence>MKFELLFLFLLFTPIAHGKLSKEENQKRVDTCGKNTPSIWALLYSQYKYLAIPISPRHVFLLSPIGGEPTLHPWSDGNHIWEENVKVDTGCKNGSLHVEVPSIFYSHLKLFPLKRFNDTGYTPFQPTMALLLHFCDTENTFKNHALVLEFEKEFDVDFPCLPKEDGVKIGDALNATVVTDEGTLANWPLEVSELDEKELVMKERGGYPRANLFGVPLFHEMNKKWTFVGLSYELSKIRFFRMSQYQDIFCEWAGICDTPVSTTTTTPIPIESKPTTAVANTEKNENGKKRNGIEFILLLVSLFL</sequence>
<dbReference type="eggNOG" id="ENOG502TKJG">
    <property type="taxonomic scope" value="Eukaryota"/>
</dbReference>
<dbReference type="PANTHER" id="PTHR34005:SF7">
    <property type="entry name" value="PROTEIN CBG26726"/>
    <property type="match status" value="1"/>
</dbReference>
<name>A0A1I7TU69_9PELO</name>
<proteinExistence type="predicted"/>
<dbReference type="WBParaSite" id="Csp11.Scaffold629.g11820.t1">
    <property type="protein sequence ID" value="Csp11.Scaffold629.g11820.t1"/>
    <property type="gene ID" value="Csp11.Scaffold629.g11820"/>
</dbReference>
<dbReference type="Proteomes" id="UP000095282">
    <property type="component" value="Unplaced"/>
</dbReference>
<dbReference type="PANTHER" id="PTHR34005">
    <property type="entry name" value="PROTEIN CBG15054-RELATED"/>
    <property type="match status" value="1"/>
</dbReference>
<evidence type="ECO:0000313" key="2">
    <source>
        <dbReference type="Proteomes" id="UP000095282"/>
    </source>
</evidence>
<organism evidence="2 3">
    <name type="scientific">Caenorhabditis tropicalis</name>
    <dbReference type="NCBI Taxonomy" id="1561998"/>
    <lineage>
        <taxon>Eukaryota</taxon>
        <taxon>Metazoa</taxon>
        <taxon>Ecdysozoa</taxon>
        <taxon>Nematoda</taxon>
        <taxon>Chromadorea</taxon>
        <taxon>Rhabditida</taxon>
        <taxon>Rhabditina</taxon>
        <taxon>Rhabditomorpha</taxon>
        <taxon>Rhabditoidea</taxon>
        <taxon>Rhabditidae</taxon>
        <taxon>Peloderinae</taxon>
        <taxon>Caenorhabditis</taxon>
    </lineage>
</organism>
<keyword evidence="2" id="KW-1185">Reference proteome</keyword>
<keyword evidence="1" id="KW-0732">Signal</keyword>
<evidence type="ECO:0000256" key="1">
    <source>
        <dbReference type="SAM" id="SignalP"/>
    </source>
</evidence>
<dbReference type="InterPro" id="IPR005514">
    <property type="entry name" value="DUF316"/>
</dbReference>
<protein>
    <submittedName>
        <fullName evidence="3">Peptidase A1 domain-containing protein</fullName>
    </submittedName>
</protein>